<organism evidence="8 9">
    <name type="scientific">Urochloa decumbens</name>
    <dbReference type="NCBI Taxonomy" id="240449"/>
    <lineage>
        <taxon>Eukaryota</taxon>
        <taxon>Viridiplantae</taxon>
        <taxon>Streptophyta</taxon>
        <taxon>Embryophyta</taxon>
        <taxon>Tracheophyta</taxon>
        <taxon>Spermatophyta</taxon>
        <taxon>Magnoliopsida</taxon>
        <taxon>Liliopsida</taxon>
        <taxon>Poales</taxon>
        <taxon>Poaceae</taxon>
        <taxon>PACMAD clade</taxon>
        <taxon>Panicoideae</taxon>
        <taxon>Panicodae</taxon>
        <taxon>Paniceae</taxon>
        <taxon>Melinidinae</taxon>
        <taxon>Urochloa</taxon>
    </lineage>
</organism>
<dbReference type="InterPro" id="IPR058922">
    <property type="entry name" value="WHD_DRP"/>
</dbReference>
<evidence type="ECO:0000259" key="6">
    <source>
        <dbReference type="Pfam" id="PF23559"/>
    </source>
</evidence>
<evidence type="ECO:0008006" key="10">
    <source>
        <dbReference type="Google" id="ProtNLM"/>
    </source>
</evidence>
<feature type="domain" description="Disease resistance protein winged helix" evidence="6">
    <location>
        <begin position="257"/>
        <end position="322"/>
    </location>
</feature>
<accession>A0ABC9B3Q8</accession>
<dbReference type="PRINTS" id="PR00364">
    <property type="entry name" value="DISEASERSIST"/>
</dbReference>
<gene>
    <name evidence="8" type="ORF">URODEC1_LOCUS60380</name>
</gene>
<feature type="coiled-coil region" evidence="3">
    <location>
        <begin position="831"/>
        <end position="919"/>
    </location>
</feature>
<dbReference type="PANTHER" id="PTHR23155">
    <property type="entry name" value="DISEASE RESISTANCE PROTEIN RP"/>
    <property type="match status" value="1"/>
</dbReference>
<evidence type="ECO:0000313" key="8">
    <source>
        <dbReference type="EMBL" id="CAL4990772.1"/>
    </source>
</evidence>
<dbReference type="InterPro" id="IPR032675">
    <property type="entry name" value="LRR_dom_sf"/>
</dbReference>
<dbReference type="GO" id="GO:0006952">
    <property type="term" value="P:defense response"/>
    <property type="evidence" value="ECO:0007669"/>
    <property type="project" value="UniProtKB-KW"/>
</dbReference>
<dbReference type="GO" id="GO:0051707">
    <property type="term" value="P:response to other organism"/>
    <property type="evidence" value="ECO:0007669"/>
    <property type="project" value="UniProtKB-ARBA"/>
</dbReference>
<dbReference type="InterPro" id="IPR036388">
    <property type="entry name" value="WH-like_DNA-bd_sf"/>
</dbReference>
<dbReference type="AlphaFoldDB" id="A0ABC9B3Q8"/>
<sequence length="935" mass="105052">MGKTSLARKLYSHGQIRKQFMVFVWTCLPPRVRFEQIEEMILEKVLPQVGKKPAGLNGGSGGEDASIPTAPALSPQQRDNLKDILRGHEYLVVLDGLVDISSWNSLLNLLPGLEIENPKSRILVTTQLSEKEIIKNGGPDDSIGLDPLDITEAFQLFRERVSGADAVLDSNWEKVEKKFRKKVRNVTRGLPLAVIVLGGILRTKAYPNEWKEVFAEKLETSIGDPKALRCLWLLAFEELPNHLKSCFLYLATASENILLDPARLVRLWIAEGFVAPRNGQTLEEVGLGYLKELISRGLVDVAKKDARGGIKRVFVHSLLHSFVQAEAQESGFVEVHHNAGVLNPHAVRRLSIHNFVDSYVDIPDKFPKLRSLLCNFLEKKQAEGSRSMGSALLHGQQPMWPWNSNPAEWLMRACGGPAASDKKKLLHQLSIVKGSRFLRVIDLYGLNLERVPDEIGTVIHLRYLSIRNCDLSSELPASISELHNLQTLDLRDTKVLHNDNIQTFDVQGTKALSVPDEFWEIRGLRHVLADALPLPKCRSSHLNHLQTLTAVEHKWSPNGCCPLNHMIYLRSLAVSSIPNSKPAVAALLLALQKMEFLISLSLSGSLLPSGVLTNPSSRYLEEITLDGKLEPTPSGQFILPNLVKLTLSNKSGSGTFTQDFVDKVAALPNLNEMELLDGSYGETKLVFGESGFPSLTKLKLINLVQLETLELLQGSLPELAILTTRGCTKMNIVRQRNFFKPRGSSTGEEGLVTLPTSGWEEDVKMELSNRYEKHASVMRDEEEGFGPMMATSRSDGDVWMEQSKRFEEHAAVMRDDELIMMTSHGEEDLIVRTLKAKLEAVTQESQEIKRHFAEQISVIKEQNYQLIGNLQDQEETIFQLREELEQQHKCNNALEKLEHQIMKTNFDRMQRELEKYKKNTLENLGVHEEGCTSKR</sequence>
<dbReference type="InterPro" id="IPR042197">
    <property type="entry name" value="Apaf_helical"/>
</dbReference>
<dbReference type="SUPFAM" id="SSF52540">
    <property type="entry name" value="P-loop containing nucleoside triphosphate hydrolases"/>
    <property type="match status" value="1"/>
</dbReference>
<dbReference type="Proteomes" id="UP001497457">
    <property type="component" value="Chromosome 24b"/>
</dbReference>
<protein>
    <recommendedName>
        <fullName evidence="10">NB-ARC domain-containing protein</fullName>
    </recommendedName>
</protein>
<dbReference type="InterPro" id="IPR044974">
    <property type="entry name" value="Disease_R_plants"/>
</dbReference>
<evidence type="ECO:0000256" key="3">
    <source>
        <dbReference type="SAM" id="Coils"/>
    </source>
</evidence>
<proteinExistence type="predicted"/>
<evidence type="ECO:0000256" key="1">
    <source>
        <dbReference type="ARBA" id="ARBA00022737"/>
    </source>
</evidence>
<dbReference type="Pfam" id="PF00931">
    <property type="entry name" value="NB-ARC"/>
    <property type="match status" value="1"/>
</dbReference>
<dbReference type="PANTHER" id="PTHR23155:SF1242">
    <property type="entry name" value="NB-ARC DOMAIN CONTAINING PROTEIN EXPRESSED"/>
    <property type="match status" value="1"/>
</dbReference>
<dbReference type="Gene3D" id="3.80.10.10">
    <property type="entry name" value="Ribonuclease Inhibitor"/>
    <property type="match status" value="1"/>
</dbReference>
<dbReference type="EMBL" id="OZ075134">
    <property type="protein sequence ID" value="CAL4990772.1"/>
    <property type="molecule type" value="Genomic_DNA"/>
</dbReference>
<evidence type="ECO:0000259" key="7">
    <source>
        <dbReference type="Pfam" id="PF23598"/>
    </source>
</evidence>
<dbReference type="Pfam" id="PF23598">
    <property type="entry name" value="LRR_14"/>
    <property type="match status" value="1"/>
</dbReference>
<dbReference type="InterPro" id="IPR002182">
    <property type="entry name" value="NB-ARC"/>
</dbReference>
<evidence type="ECO:0000313" key="9">
    <source>
        <dbReference type="Proteomes" id="UP001497457"/>
    </source>
</evidence>
<keyword evidence="2" id="KW-0611">Plant defense</keyword>
<evidence type="ECO:0000259" key="5">
    <source>
        <dbReference type="Pfam" id="PF00931"/>
    </source>
</evidence>
<dbReference type="Gene3D" id="1.10.10.10">
    <property type="entry name" value="Winged helix-like DNA-binding domain superfamily/Winged helix DNA-binding domain"/>
    <property type="match status" value="1"/>
</dbReference>
<feature type="domain" description="NB-ARC" evidence="5">
    <location>
        <begin position="1"/>
        <end position="162"/>
    </location>
</feature>
<name>A0ABC9B3Q8_9POAL</name>
<reference evidence="8" key="1">
    <citation type="submission" date="2024-10" db="EMBL/GenBank/DDBJ databases">
        <authorList>
            <person name="Ryan C."/>
        </authorList>
    </citation>
    <scope>NUCLEOTIDE SEQUENCE [LARGE SCALE GENOMIC DNA]</scope>
</reference>
<dbReference type="SUPFAM" id="SSF52047">
    <property type="entry name" value="RNI-like"/>
    <property type="match status" value="1"/>
</dbReference>
<keyword evidence="9" id="KW-1185">Reference proteome</keyword>
<evidence type="ECO:0000256" key="4">
    <source>
        <dbReference type="SAM" id="MobiDB-lite"/>
    </source>
</evidence>
<keyword evidence="1" id="KW-0677">Repeat</keyword>
<feature type="region of interest" description="Disordered" evidence="4">
    <location>
        <begin position="53"/>
        <end position="73"/>
    </location>
</feature>
<feature type="domain" description="Disease resistance R13L4/SHOC-2-like LRR" evidence="7">
    <location>
        <begin position="435"/>
        <end position="725"/>
    </location>
</feature>
<dbReference type="InterPro" id="IPR055414">
    <property type="entry name" value="LRR_R13L4/SHOC2-like"/>
</dbReference>
<dbReference type="Gene3D" id="1.10.8.430">
    <property type="entry name" value="Helical domain of apoptotic protease-activating factors"/>
    <property type="match status" value="1"/>
</dbReference>
<dbReference type="InterPro" id="IPR027417">
    <property type="entry name" value="P-loop_NTPase"/>
</dbReference>
<keyword evidence="3" id="KW-0175">Coiled coil</keyword>
<dbReference type="Gene3D" id="3.40.50.300">
    <property type="entry name" value="P-loop containing nucleotide triphosphate hydrolases"/>
    <property type="match status" value="1"/>
</dbReference>
<dbReference type="Pfam" id="PF23559">
    <property type="entry name" value="WHD_DRP"/>
    <property type="match status" value="1"/>
</dbReference>
<evidence type="ECO:0000256" key="2">
    <source>
        <dbReference type="ARBA" id="ARBA00022821"/>
    </source>
</evidence>